<keyword evidence="1" id="KW-0378">Hydrolase</keyword>
<dbReference type="Proteomes" id="UP000345637">
    <property type="component" value="Unassembled WGS sequence"/>
</dbReference>
<evidence type="ECO:0000256" key="2">
    <source>
        <dbReference type="ARBA" id="ARBA00023080"/>
    </source>
</evidence>
<dbReference type="InterPro" id="IPR029001">
    <property type="entry name" value="ITPase-like_fam"/>
</dbReference>
<name>A0A485CK43_RAOPL</name>
<gene>
    <name evidence="3" type="primary">yhdE_2</name>
    <name evidence="3" type="ORF">NCTC12998_05956</name>
</gene>
<evidence type="ECO:0000256" key="1">
    <source>
        <dbReference type="ARBA" id="ARBA00022801"/>
    </source>
</evidence>
<dbReference type="Pfam" id="PF02545">
    <property type="entry name" value="Maf"/>
    <property type="match status" value="1"/>
</dbReference>
<dbReference type="GO" id="GO:0047429">
    <property type="term" value="F:nucleoside triphosphate diphosphatase activity"/>
    <property type="evidence" value="ECO:0007669"/>
    <property type="project" value="InterPro"/>
</dbReference>
<protein>
    <submittedName>
        <fullName evidence="3">Maf-like protein yhdE</fullName>
    </submittedName>
</protein>
<keyword evidence="2" id="KW-0546">Nucleotide metabolism</keyword>
<evidence type="ECO:0000313" key="3">
    <source>
        <dbReference type="EMBL" id="VFS84834.1"/>
    </source>
</evidence>
<reference evidence="3 4" key="1">
    <citation type="submission" date="2019-03" db="EMBL/GenBank/DDBJ databases">
        <authorList>
            <consortium name="Pathogen Informatics"/>
        </authorList>
    </citation>
    <scope>NUCLEOTIDE SEQUENCE [LARGE SCALE GENOMIC DNA]</scope>
    <source>
        <strain evidence="3 4">NCTC12998</strain>
    </source>
</reference>
<organism evidence="3 4">
    <name type="scientific">Raoultella planticola</name>
    <name type="common">Klebsiella planticola</name>
    <dbReference type="NCBI Taxonomy" id="575"/>
    <lineage>
        <taxon>Bacteria</taxon>
        <taxon>Pseudomonadati</taxon>
        <taxon>Pseudomonadota</taxon>
        <taxon>Gammaproteobacteria</taxon>
        <taxon>Enterobacterales</taxon>
        <taxon>Enterobacteriaceae</taxon>
        <taxon>Klebsiella/Raoultella group</taxon>
        <taxon>Raoultella</taxon>
    </lineage>
</organism>
<dbReference type="AlphaFoldDB" id="A0A485CK43"/>
<proteinExistence type="predicted"/>
<dbReference type="Gene3D" id="3.90.950.10">
    <property type="match status" value="1"/>
</dbReference>
<dbReference type="GO" id="GO:0009117">
    <property type="term" value="P:nucleotide metabolic process"/>
    <property type="evidence" value="ECO:0007669"/>
    <property type="project" value="UniProtKB-KW"/>
</dbReference>
<dbReference type="EMBL" id="CAADJE010000028">
    <property type="protein sequence ID" value="VFS84834.1"/>
    <property type="molecule type" value="Genomic_DNA"/>
</dbReference>
<dbReference type="SUPFAM" id="SSF52972">
    <property type="entry name" value="ITPase-like"/>
    <property type="match status" value="1"/>
</dbReference>
<evidence type="ECO:0000313" key="4">
    <source>
        <dbReference type="Proteomes" id="UP000345637"/>
    </source>
</evidence>
<accession>A0A485CK43</accession>
<sequence>MTTLYLASGSPRRQELLTQLGLSFERLVPGIEERRLPQESAGIMLRVWRVKKRRRGSHWPRAICRCWGPIPLLS</sequence>
<dbReference type="InterPro" id="IPR003697">
    <property type="entry name" value="Maf-like"/>
</dbReference>